<keyword evidence="6 8" id="KW-1133">Transmembrane helix</keyword>
<dbReference type="EMBL" id="JMIY01000004">
    <property type="protein sequence ID" value="KCZ71877.1"/>
    <property type="molecule type" value="Genomic_DNA"/>
</dbReference>
<evidence type="ECO:0000313" key="10">
    <source>
        <dbReference type="Proteomes" id="UP000027153"/>
    </source>
</evidence>
<protein>
    <submittedName>
        <fullName evidence="9">Arsenite efflux pump ACR3-like permease</fullName>
    </submittedName>
</protein>
<dbReference type="PANTHER" id="PTHR43057:SF1">
    <property type="entry name" value="ARSENICAL-RESISTANCE PROTEIN 3"/>
    <property type="match status" value="1"/>
</dbReference>
<dbReference type="GO" id="GO:0015105">
    <property type="term" value="F:arsenite transmembrane transporter activity"/>
    <property type="evidence" value="ECO:0007669"/>
    <property type="project" value="TreeGrafter"/>
</dbReference>
<proteinExistence type="inferred from homology"/>
<accession>A0A062V3G3</accession>
<evidence type="ECO:0000256" key="6">
    <source>
        <dbReference type="ARBA" id="ARBA00022989"/>
    </source>
</evidence>
<comment type="caution">
    <text evidence="9">The sequence shown here is derived from an EMBL/GenBank/DDBJ whole genome shotgun (WGS) entry which is preliminary data.</text>
</comment>
<sequence length="313" mass="34819">MEVRDQPLVFFTAILLGLAASNTTVSDGISVLIIPSLVVMLYFVFIEIKFADISKAAKNRSLISASLGLNFVFTPILAFVLGWIFLPDIPDMWIGLIILLVTPCTDWYLAYTKFARGDVPACLTLLPWNLILQLALLPIYLEFFTGALINIEPDMIINAMGLVLGVPILSTVFSRWKLPDNLKRKLISKSSSLQTWALALAIFAMFASEGDALLNSPLVFTRFLLPLLLFYPIIFTSGLIIGKILNFEFRRITCLVMTTTARNSPLSLAIVVAAFPDRPQIALALVLAPLIEIPVLVLLSKVLPLWEKYRYIN</sequence>
<keyword evidence="5 8" id="KW-0812">Transmembrane</keyword>
<organism evidence="9 10">
    <name type="scientific">Candidatus Methanoperedens nitratireducens</name>
    <dbReference type="NCBI Taxonomy" id="1392998"/>
    <lineage>
        <taxon>Archaea</taxon>
        <taxon>Methanobacteriati</taxon>
        <taxon>Methanobacteriota</taxon>
        <taxon>Stenosarchaea group</taxon>
        <taxon>Methanomicrobia</taxon>
        <taxon>Methanosarcinales</taxon>
        <taxon>ANME-2 cluster</taxon>
        <taxon>Candidatus Methanoperedentaceae</taxon>
        <taxon>Candidatus Methanoperedens</taxon>
    </lineage>
</organism>
<keyword evidence="7 8" id="KW-0472">Membrane</keyword>
<evidence type="ECO:0000256" key="5">
    <source>
        <dbReference type="ARBA" id="ARBA00022692"/>
    </source>
</evidence>
<feature type="transmembrane region" description="Helical" evidence="8">
    <location>
        <begin position="155"/>
        <end position="174"/>
    </location>
</feature>
<feature type="transmembrane region" description="Helical" evidence="8">
    <location>
        <begin position="186"/>
        <end position="207"/>
    </location>
</feature>
<name>A0A062V3G3_9EURY</name>
<dbReference type="InterPro" id="IPR002657">
    <property type="entry name" value="BilAc:Na_symport/Acr3"/>
</dbReference>
<dbReference type="GO" id="GO:0015297">
    <property type="term" value="F:antiporter activity"/>
    <property type="evidence" value="ECO:0007669"/>
    <property type="project" value="InterPro"/>
</dbReference>
<dbReference type="Gene3D" id="1.20.1530.20">
    <property type="match status" value="1"/>
</dbReference>
<dbReference type="Pfam" id="PF01758">
    <property type="entry name" value="SBF"/>
    <property type="match status" value="1"/>
</dbReference>
<evidence type="ECO:0000256" key="4">
    <source>
        <dbReference type="ARBA" id="ARBA00022475"/>
    </source>
</evidence>
<evidence type="ECO:0000256" key="1">
    <source>
        <dbReference type="ARBA" id="ARBA00004651"/>
    </source>
</evidence>
<feature type="transmembrane region" description="Helical" evidence="8">
    <location>
        <begin position="254"/>
        <end position="275"/>
    </location>
</feature>
<dbReference type="AlphaFoldDB" id="A0A062V3G3"/>
<feature type="transmembrane region" description="Helical" evidence="8">
    <location>
        <begin position="62"/>
        <end position="86"/>
    </location>
</feature>
<feature type="transmembrane region" description="Helical" evidence="8">
    <location>
        <begin position="123"/>
        <end position="149"/>
    </location>
</feature>
<keyword evidence="10" id="KW-1185">Reference proteome</keyword>
<dbReference type="PANTHER" id="PTHR43057">
    <property type="entry name" value="ARSENITE EFFLUX TRANSPORTER"/>
    <property type="match status" value="1"/>
</dbReference>
<dbReference type="InterPro" id="IPR038770">
    <property type="entry name" value="Na+/solute_symporter_sf"/>
</dbReference>
<dbReference type="Proteomes" id="UP000027153">
    <property type="component" value="Unassembled WGS sequence"/>
</dbReference>
<keyword evidence="3" id="KW-0813">Transport</keyword>
<dbReference type="OrthoDB" id="77832at2157"/>
<evidence type="ECO:0000256" key="3">
    <source>
        <dbReference type="ARBA" id="ARBA00022448"/>
    </source>
</evidence>
<evidence type="ECO:0000256" key="7">
    <source>
        <dbReference type="ARBA" id="ARBA00023136"/>
    </source>
</evidence>
<feature type="transmembrane region" description="Helical" evidence="8">
    <location>
        <begin position="92"/>
        <end position="111"/>
    </location>
</feature>
<reference evidence="9 10" key="1">
    <citation type="journal article" date="2013" name="Nature">
        <title>Anaerobic oxidation of methane coupled to nitrate reduction in a novel archaeal lineage.</title>
        <authorList>
            <person name="Haroon M.F."/>
            <person name="Hu S."/>
            <person name="Shi Y."/>
            <person name="Imelfort M."/>
            <person name="Keller J."/>
            <person name="Hugenholtz P."/>
            <person name="Yuan Z."/>
            <person name="Tyson G.W."/>
        </authorList>
    </citation>
    <scope>NUCLEOTIDE SEQUENCE [LARGE SCALE GENOMIC DNA]</scope>
    <source>
        <strain evidence="9 10">ANME-2d</strain>
    </source>
</reference>
<dbReference type="GO" id="GO:0015104">
    <property type="term" value="F:antimonite transmembrane transporter activity"/>
    <property type="evidence" value="ECO:0007669"/>
    <property type="project" value="TreeGrafter"/>
</dbReference>
<evidence type="ECO:0000256" key="8">
    <source>
        <dbReference type="SAM" id="Phobius"/>
    </source>
</evidence>
<evidence type="ECO:0000256" key="2">
    <source>
        <dbReference type="ARBA" id="ARBA00010110"/>
    </source>
</evidence>
<dbReference type="RefSeq" id="WP_048090899.1">
    <property type="nucleotide sequence ID" value="NZ_JMIY01000004.1"/>
</dbReference>
<dbReference type="InterPro" id="IPR004706">
    <property type="entry name" value="Arsenical-R_Acr3"/>
</dbReference>
<dbReference type="GO" id="GO:0005886">
    <property type="term" value="C:plasma membrane"/>
    <property type="evidence" value="ECO:0007669"/>
    <property type="project" value="UniProtKB-SubCell"/>
</dbReference>
<feature type="transmembrane region" description="Helical" evidence="8">
    <location>
        <begin position="281"/>
        <end position="303"/>
    </location>
</feature>
<feature type="transmembrane region" description="Helical" evidence="8">
    <location>
        <begin position="219"/>
        <end position="242"/>
    </location>
</feature>
<comment type="similarity">
    <text evidence="2">Belongs to the arsenical resistance-3 (ACR3) (TC 2.A.59) family.</text>
</comment>
<feature type="transmembrane region" description="Helical" evidence="8">
    <location>
        <begin position="31"/>
        <end position="50"/>
    </location>
</feature>
<evidence type="ECO:0000313" key="9">
    <source>
        <dbReference type="EMBL" id="KCZ71877.1"/>
    </source>
</evidence>
<comment type="subcellular location">
    <subcellularLocation>
        <location evidence="1">Cell membrane</location>
        <topology evidence="1">Multi-pass membrane protein</topology>
    </subcellularLocation>
</comment>
<keyword evidence="4" id="KW-1003">Cell membrane</keyword>
<gene>
    <name evidence="9" type="ORF">ANME2D_01932</name>
</gene>